<protein>
    <submittedName>
        <fullName evidence="1">Putative mobilization protein</fullName>
    </submittedName>
</protein>
<keyword evidence="1" id="KW-0614">Plasmid</keyword>
<dbReference type="Proteomes" id="UP000070260">
    <property type="component" value="Plasmid pJFP838E"/>
</dbReference>
<dbReference type="InterPro" id="IPR053842">
    <property type="entry name" value="NikA-like"/>
</dbReference>
<dbReference type="Pfam" id="PF21983">
    <property type="entry name" value="NikA-like"/>
    <property type="match status" value="1"/>
</dbReference>
<organism evidence="1 2">
    <name type="scientific">Clostridium perfringens</name>
    <dbReference type="NCBI Taxonomy" id="1502"/>
    <lineage>
        <taxon>Bacteria</taxon>
        <taxon>Bacillati</taxon>
        <taxon>Bacillota</taxon>
        <taxon>Clostridia</taxon>
        <taxon>Eubacteriales</taxon>
        <taxon>Clostridiaceae</taxon>
        <taxon>Clostridium</taxon>
    </lineage>
</organism>
<dbReference type="OrthoDB" id="9796842at2"/>
<geneLocation type="plasmid" evidence="1 2">
    <name>pJFP838E</name>
</geneLocation>
<proteinExistence type="predicted"/>
<accession>A0A140GPP9</accession>
<sequence>MNENRKREKQIKFYVNEKEYDQIKKKVEKSKLKQQEYLIKSALNKKIIVIDGLKEILLELSREGNNLNQIAKKINEGEQRDIKEMKNKLNNLWDLIEKILKESNK</sequence>
<name>A0A140GPP9_CLOPF</name>
<dbReference type="RefSeq" id="WP_061416429.1">
    <property type="nucleotide sequence ID" value="NZ_CATNXB010000040.1"/>
</dbReference>
<dbReference type="PATRIC" id="fig|1502.176.peg.3289"/>
<dbReference type="EMBL" id="CP013038">
    <property type="protein sequence ID" value="AMN30508.1"/>
    <property type="molecule type" value="Genomic_DNA"/>
</dbReference>
<reference evidence="1 2" key="1">
    <citation type="journal article" date="2016" name="PLoS ONE">
        <title>Plasmid Characterization and Chromosome Analysis of Two netF+ Clostridium perfringens Isolates Associated with Foal and Canine Necrotizing Enteritis.</title>
        <authorList>
            <person name="Mehdizadeh Gohari I."/>
            <person name="Kropinski A.M."/>
            <person name="Weese S.J."/>
            <person name="Parreira V.R."/>
            <person name="Whitehead A.E."/>
            <person name="Boerlin P."/>
            <person name="Prescott J.F."/>
        </authorList>
    </citation>
    <scope>NUCLEOTIDE SEQUENCE [LARGE SCALE GENOMIC DNA]</scope>
    <source>
        <strain evidence="1 2">JP838</strain>
        <plasmid evidence="2">Plasmid pJFP838E</plasmid>
    </source>
</reference>
<dbReference type="AlphaFoldDB" id="A0A140GPP9"/>
<evidence type="ECO:0000313" key="1">
    <source>
        <dbReference type="EMBL" id="AMN30508.1"/>
    </source>
</evidence>
<gene>
    <name evidence="1" type="ORF">JFP838_pE0002</name>
</gene>
<evidence type="ECO:0000313" key="2">
    <source>
        <dbReference type="Proteomes" id="UP000070260"/>
    </source>
</evidence>